<dbReference type="Pfam" id="PF13365">
    <property type="entry name" value="Trypsin_2"/>
    <property type="match status" value="1"/>
</dbReference>
<evidence type="ECO:0000256" key="2">
    <source>
        <dbReference type="ARBA" id="ARBA00022729"/>
    </source>
</evidence>
<proteinExistence type="predicted"/>
<dbReference type="Proteomes" id="UP000217257">
    <property type="component" value="Chromosome"/>
</dbReference>
<evidence type="ECO:0000256" key="3">
    <source>
        <dbReference type="ARBA" id="ARBA00022801"/>
    </source>
</evidence>
<evidence type="ECO:0000313" key="6">
    <source>
        <dbReference type="Proteomes" id="UP000217257"/>
    </source>
</evidence>
<dbReference type="GO" id="GO:0006508">
    <property type="term" value="P:proteolysis"/>
    <property type="evidence" value="ECO:0007669"/>
    <property type="project" value="UniProtKB-KW"/>
</dbReference>
<dbReference type="KEGG" id="cfus:CYFUS_003397"/>
<accession>A0A250J3L9</accession>
<dbReference type="Gene3D" id="2.40.10.10">
    <property type="entry name" value="Trypsin-like serine proteases"/>
    <property type="match status" value="2"/>
</dbReference>
<keyword evidence="1" id="KW-0645">Protease</keyword>
<sequence>MDEMTSLRHRLERALGGRAIEELWPEPRALVGFEAAVALSVDRALARRAFDKLRAGSRLLPVESAVLEVAIRMARPALRIERGRLPPHSFLEMEEAVRAILLAQLPGIASLGFRWGIPLATAFQVAPRVLVTSAHVADRLEQEREDLTRGNFVAHFDADDRHEERIVSITGVLVRHPSEDVALLEMEAEGPLDGGLRLARRPADSRARRVLGVGYPLYGDGHLPWVDSLFEHVYGVLRASPGELMGAEGERLFHDCTTLSGNSGSPLFDLSTGLVIGVHSSGKFAWRNTAVSTRALLSNEFIRARASCWD</sequence>
<evidence type="ECO:0000313" key="5">
    <source>
        <dbReference type="EMBL" id="ATB37971.1"/>
    </source>
</evidence>
<dbReference type="GO" id="GO:0008236">
    <property type="term" value="F:serine-type peptidase activity"/>
    <property type="evidence" value="ECO:0007669"/>
    <property type="project" value="UniProtKB-KW"/>
</dbReference>
<organism evidence="5 6">
    <name type="scientific">Cystobacter fuscus</name>
    <dbReference type="NCBI Taxonomy" id="43"/>
    <lineage>
        <taxon>Bacteria</taxon>
        <taxon>Pseudomonadati</taxon>
        <taxon>Myxococcota</taxon>
        <taxon>Myxococcia</taxon>
        <taxon>Myxococcales</taxon>
        <taxon>Cystobacterineae</taxon>
        <taxon>Archangiaceae</taxon>
        <taxon>Cystobacter</taxon>
    </lineage>
</organism>
<gene>
    <name evidence="5" type="ORF">CYFUS_003397</name>
</gene>
<evidence type="ECO:0000256" key="1">
    <source>
        <dbReference type="ARBA" id="ARBA00022670"/>
    </source>
</evidence>
<name>A0A250J3L9_9BACT</name>
<dbReference type="EMBL" id="CP022098">
    <property type="protein sequence ID" value="ATB37971.1"/>
    <property type="molecule type" value="Genomic_DNA"/>
</dbReference>
<keyword evidence="3" id="KW-0378">Hydrolase</keyword>
<dbReference type="InterPro" id="IPR009003">
    <property type="entry name" value="Peptidase_S1_PA"/>
</dbReference>
<reference evidence="5 6" key="1">
    <citation type="submission" date="2017-06" db="EMBL/GenBank/DDBJ databases">
        <title>Sequencing and comparative analysis of myxobacterial genomes.</title>
        <authorList>
            <person name="Rupp O."/>
            <person name="Goesmann A."/>
            <person name="Sogaard-Andersen L."/>
        </authorList>
    </citation>
    <scope>NUCLEOTIDE SEQUENCE [LARGE SCALE GENOMIC DNA]</scope>
    <source>
        <strain evidence="5 6">DSM 52655</strain>
    </source>
</reference>
<keyword evidence="4" id="KW-0720">Serine protease</keyword>
<dbReference type="InterPro" id="IPR000126">
    <property type="entry name" value="V8_ser_AS"/>
</dbReference>
<dbReference type="InterPro" id="IPR043504">
    <property type="entry name" value="Peptidase_S1_PA_chymotrypsin"/>
</dbReference>
<protein>
    <recommendedName>
        <fullName evidence="7">Serine protease</fullName>
    </recommendedName>
</protein>
<dbReference type="AlphaFoldDB" id="A0A250J3L9"/>
<evidence type="ECO:0008006" key="7">
    <source>
        <dbReference type="Google" id="ProtNLM"/>
    </source>
</evidence>
<evidence type="ECO:0000256" key="4">
    <source>
        <dbReference type="ARBA" id="ARBA00022825"/>
    </source>
</evidence>
<dbReference type="RefSeq" id="WP_157758491.1">
    <property type="nucleotide sequence ID" value="NZ_CP022098.1"/>
</dbReference>
<dbReference type="SUPFAM" id="SSF50494">
    <property type="entry name" value="Trypsin-like serine proteases"/>
    <property type="match status" value="1"/>
</dbReference>
<keyword evidence="2" id="KW-0732">Signal</keyword>
<dbReference type="PROSITE" id="PS00673">
    <property type="entry name" value="V8_SER"/>
    <property type="match status" value="1"/>
</dbReference>